<sequence length="75" mass="8315">MAQSVDALRAMPDTFRHHWAWLRHAKPFGEAWWAHKGSNLGPLPCEGNALPLSYAPGTIMQAAGLWPGRRIEPAI</sequence>
<gene>
    <name evidence="1" type="ORF">S23_58370</name>
</gene>
<reference evidence="1 2" key="1">
    <citation type="journal article" date="2012" name="Microbes Environ.">
        <title>Complete genome sequence of Bradyrhizobium sp. S23321: insights into symbiosis evolution in soil oligotrophs.</title>
        <authorList>
            <person name="Okubo T."/>
            <person name="Tsukui T."/>
            <person name="Maita H."/>
            <person name="Okamoto S."/>
            <person name="Oshima K."/>
            <person name="Fujisawa T."/>
            <person name="Saito A."/>
            <person name="Futamata H."/>
            <person name="Hattori R."/>
            <person name="Shimomura Y."/>
            <person name="Haruta S."/>
            <person name="Morimoto S."/>
            <person name="Wang Y."/>
            <person name="Sakai Y."/>
            <person name="Hattori M."/>
            <person name="Aizawa S."/>
            <person name="Nagashima K.V.P."/>
            <person name="Masuda S."/>
            <person name="Hattori T."/>
            <person name="Yamashita A."/>
            <person name="Bao Z."/>
            <person name="Hayatsu M."/>
            <person name="Kajiya-Kanegae H."/>
            <person name="Yoshinaga I."/>
            <person name="Sakamoto K."/>
            <person name="Toyota K."/>
            <person name="Nakao M."/>
            <person name="Kohara M."/>
            <person name="Anda M."/>
            <person name="Niwa R."/>
            <person name="Jung-Hwan P."/>
            <person name="Sameshima-Saito R."/>
            <person name="Tokuda S."/>
            <person name="Yamamoto S."/>
            <person name="Yamamoto S."/>
            <person name="Yokoyama T."/>
            <person name="Akutsu T."/>
            <person name="Nakamura Y."/>
            <person name="Nakahira-Yanaka Y."/>
            <person name="Takada Hoshino Y."/>
            <person name="Hirakawa H."/>
            <person name="Mitsui H."/>
            <person name="Terasawa K."/>
            <person name="Itakura M."/>
            <person name="Sato S."/>
            <person name="Ikeda-Ohtsubo W."/>
            <person name="Sakakura N."/>
            <person name="Kaminuma E."/>
            <person name="Minamisawa K."/>
        </authorList>
    </citation>
    <scope>NUCLEOTIDE SEQUENCE [LARGE SCALE GENOMIC DNA]</scope>
    <source>
        <strain evidence="1 2">S23321</strain>
    </source>
</reference>
<dbReference type="AlphaFoldDB" id="A0AAI8QES4"/>
<organism evidence="1 2">
    <name type="scientific">Bradyrhizobium cosmicum</name>
    <dbReference type="NCBI Taxonomy" id="1404864"/>
    <lineage>
        <taxon>Bacteria</taxon>
        <taxon>Pseudomonadati</taxon>
        <taxon>Pseudomonadota</taxon>
        <taxon>Alphaproteobacteria</taxon>
        <taxon>Hyphomicrobiales</taxon>
        <taxon>Nitrobacteraceae</taxon>
        <taxon>Bradyrhizobium</taxon>
    </lineage>
</organism>
<dbReference type="Proteomes" id="UP000007886">
    <property type="component" value="Chromosome"/>
</dbReference>
<dbReference type="AntiFam" id="ANF00011">
    <property type="entry name" value="tRNA translation"/>
</dbReference>
<proteinExistence type="predicted"/>
<keyword evidence="2" id="KW-1185">Reference proteome</keyword>
<protein>
    <submittedName>
        <fullName evidence="1">Uncharacterized protein</fullName>
    </submittedName>
</protein>
<dbReference type="EMBL" id="AP012279">
    <property type="protein sequence ID" value="BAL79028.1"/>
    <property type="molecule type" value="Genomic_DNA"/>
</dbReference>
<evidence type="ECO:0000313" key="1">
    <source>
        <dbReference type="EMBL" id="BAL79028.1"/>
    </source>
</evidence>
<dbReference type="KEGG" id="brs:S23_58370"/>
<name>A0AAI8QES4_9BRAD</name>
<accession>A0AAI8QES4</accession>
<evidence type="ECO:0000313" key="2">
    <source>
        <dbReference type="Proteomes" id="UP000007886"/>
    </source>
</evidence>